<name>A0A7J7M4E9_9MAGN</name>
<dbReference type="GO" id="GO:0016491">
    <property type="term" value="F:oxidoreductase activity"/>
    <property type="evidence" value="ECO:0007669"/>
    <property type="project" value="InterPro"/>
</dbReference>
<dbReference type="PANTHER" id="PTHR11709:SF481">
    <property type="entry name" value="LACCASE"/>
    <property type="match status" value="1"/>
</dbReference>
<evidence type="ECO:0000313" key="3">
    <source>
        <dbReference type="EMBL" id="KAF6149722.1"/>
    </source>
</evidence>
<evidence type="ECO:0000313" key="4">
    <source>
        <dbReference type="Proteomes" id="UP000541444"/>
    </source>
</evidence>
<dbReference type="SUPFAM" id="SSF49503">
    <property type="entry name" value="Cupredoxins"/>
    <property type="match status" value="1"/>
</dbReference>
<feature type="domain" description="Plastocyanin-like" evidence="2">
    <location>
        <begin position="5"/>
        <end position="36"/>
    </location>
</feature>
<proteinExistence type="inferred from homology"/>
<keyword evidence="4" id="KW-1185">Reference proteome</keyword>
<dbReference type="OrthoDB" id="691768at2759"/>
<protein>
    <recommendedName>
        <fullName evidence="2">Plastocyanin-like domain-containing protein</fullName>
    </recommendedName>
</protein>
<feature type="domain" description="Plastocyanin-like" evidence="2">
    <location>
        <begin position="39"/>
        <end position="100"/>
    </location>
</feature>
<comment type="caution">
    <text evidence="3">The sequence shown here is derived from an EMBL/GenBank/DDBJ whole genome shotgun (WGS) entry which is preliminary data.</text>
</comment>
<dbReference type="GO" id="GO:0005507">
    <property type="term" value="F:copper ion binding"/>
    <property type="evidence" value="ECO:0007669"/>
    <property type="project" value="InterPro"/>
</dbReference>
<reference evidence="3 4" key="1">
    <citation type="journal article" date="2020" name="IScience">
        <title>Genome Sequencing of the Endangered Kingdonia uniflora (Circaeasteraceae, Ranunculales) Reveals Potential Mechanisms of Evolutionary Specialization.</title>
        <authorList>
            <person name="Sun Y."/>
            <person name="Deng T."/>
            <person name="Zhang A."/>
            <person name="Moore M.J."/>
            <person name="Landis J.B."/>
            <person name="Lin N."/>
            <person name="Zhang H."/>
            <person name="Zhang X."/>
            <person name="Huang J."/>
            <person name="Zhang X."/>
            <person name="Sun H."/>
            <person name="Wang H."/>
        </authorList>
    </citation>
    <scope>NUCLEOTIDE SEQUENCE [LARGE SCALE GENOMIC DNA]</scope>
    <source>
        <strain evidence="3">TB1705</strain>
        <tissue evidence="3">Leaf</tissue>
    </source>
</reference>
<dbReference type="PANTHER" id="PTHR11709">
    <property type="entry name" value="MULTI-COPPER OXIDASE"/>
    <property type="match status" value="1"/>
</dbReference>
<sequence length="124" mass="13824">MAAIHNLHDPPYRNTVGVPVGGWAVIRFRADNPEYYTDFPDKPDKMYDSVNGAPNNMGVDTQPLVGTQVSVIEYEWNVQVIFQDTGTVGTENHPVHLHGSLVHALPSRSPYELGPVDGFYCEER</sequence>
<dbReference type="InterPro" id="IPR011706">
    <property type="entry name" value="Cu-oxidase_C"/>
</dbReference>
<dbReference type="InterPro" id="IPR045087">
    <property type="entry name" value="Cu-oxidase_fam"/>
</dbReference>
<dbReference type="InterPro" id="IPR008972">
    <property type="entry name" value="Cupredoxin"/>
</dbReference>
<evidence type="ECO:0000256" key="1">
    <source>
        <dbReference type="ARBA" id="ARBA00010609"/>
    </source>
</evidence>
<dbReference type="Gene3D" id="2.60.40.420">
    <property type="entry name" value="Cupredoxins - blue copper proteins"/>
    <property type="match status" value="2"/>
</dbReference>
<dbReference type="EMBL" id="JACGCM010001782">
    <property type="protein sequence ID" value="KAF6149722.1"/>
    <property type="molecule type" value="Genomic_DNA"/>
</dbReference>
<comment type="similarity">
    <text evidence="1">Belongs to the multicopper oxidase family.</text>
</comment>
<organism evidence="3 4">
    <name type="scientific">Kingdonia uniflora</name>
    <dbReference type="NCBI Taxonomy" id="39325"/>
    <lineage>
        <taxon>Eukaryota</taxon>
        <taxon>Viridiplantae</taxon>
        <taxon>Streptophyta</taxon>
        <taxon>Embryophyta</taxon>
        <taxon>Tracheophyta</taxon>
        <taxon>Spermatophyta</taxon>
        <taxon>Magnoliopsida</taxon>
        <taxon>Ranunculales</taxon>
        <taxon>Circaeasteraceae</taxon>
        <taxon>Kingdonia</taxon>
    </lineage>
</organism>
<evidence type="ECO:0000259" key="2">
    <source>
        <dbReference type="Pfam" id="PF07731"/>
    </source>
</evidence>
<dbReference type="AlphaFoldDB" id="A0A7J7M4E9"/>
<dbReference type="Proteomes" id="UP000541444">
    <property type="component" value="Unassembled WGS sequence"/>
</dbReference>
<dbReference type="Pfam" id="PF07731">
    <property type="entry name" value="Cu-oxidase_2"/>
    <property type="match status" value="2"/>
</dbReference>
<accession>A0A7J7M4E9</accession>
<gene>
    <name evidence="3" type="ORF">GIB67_017455</name>
</gene>